<dbReference type="GO" id="GO:0048013">
    <property type="term" value="P:ephrin receptor signaling pathway"/>
    <property type="evidence" value="ECO:0007669"/>
    <property type="project" value="TreeGrafter"/>
</dbReference>
<reference evidence="10" key="1">
    <citation type="submission" date="2013-02" db="EMBL/GenBank/DDBJ databases">
        <authorList>
            <person name="Hughes D."/>
        </authorList>
    </citation>
    <scope>NUCLEOTIDE SEQUENCE</scope>
    <source>
        <strain>Durham</strain>
        <strain evidence="10">NC isolate 2 -- Noor lab</strain>
    </source>
</reference>
<comment type="caution">
    <text evidence="6">Lacks conserved residue(s) required for the propagation of feature annotation.</text>
</comment>
<dbReference type="InterPro" id="IPR001799">
    <property type="entry name" value="Ephrin_RBD"/>
</dbReference>
<organism evidence="9 10">
    <name type="scientific">Megaselia scalaris</name>
    <name type="common">Humpbacked fly</name>
    <name type="synonym">Phora scalaris</name>
    <dbReference type="NCBI Taxonomy" id="36166"/>
    <lineage>
        <taxon>Eukaryota</taxon>
        <taxon>Metazoa</taxon>
        <taxon>Ecdysozoa</taxon>
        <taxon>Arthropoda</taxon>
        <taxon>Hexapoda</taxon>
        <taxon>Insecta</taxon>
        <taxon>Pterygota</taxon>
        <taxon>Neoptera</taxon>
        <taxon>Endopterygota</taxon>
        <taxon>Diptera</taxon>
        <taxon>Brachycera</taxon>
        <taxon>Muscomorpha</taxon>
        <taxon>Platypezoidea</taxon>
        <taxon>Phoridae</taxon>
        <taxon>Megaseliini</taxon>
        <taxon>Megaselia</taxon>
    </lineage>
</organism>
<dbReference type="PANTHER" id="PTHR11304">
    <property type="entry name" value="EPHRIN"/>
    <property type="match status" value="1"/>
</dbReference>
<evidence type="ECO:0000256" key="5">
    <source>
        <dbReference type="ARBA" id="ARBA00023180"/>
    </source>
</evidence>
<dbReference type="Gene3D" id="2.60.40.420">
    <property type="entry name" value="Cupredoxins - blue copper proteins"/>
    <property type="match status" value="1"/>
</dbReference>
<evidence type="ECO:0000256" key="6">
    <source>
        <dbReference type="PROSITE-ProRule" id="PRU00884"/>
    </source>
</evidence>
<dbReference type="EMBL" id="CAQQ02162315">
    <property type="status" value="NOT_ANNOTATED_CDS"/>
    <property type="molecule type" value="Genomic_DNA"/>
</dbReference>
<feature type="domain" description="Ephrin RBD" evidence="8">
    <location>
        <begin position="1"/>
        <end position="55"/>
    </location>
</feature>
<keyword evidence="10" id="KW-1185">Reference proteome</keyword>
<name>T1GJK8_MEGSC</name>
<dbReference type="PANTHER" id="PTHR11304:SF29">
    <property type="entry name" value="EPHRIN"/>
    <property type="match status" value="1"/>
</dbReference>
<keyword evidence="2" id="KW-0732">Signal</keyword>
<dbReference type="InterPro" id="IPR031328">
    <property type="entry name" value="Ephrin"/>
</dbReference>
<dbReference type="STRING" id="36166.T1GJK8"/>
<dbReference type="SUPFAM" id="SSF49503">
    <property type="entry name" value="Cupredoxins"/>
    <property type="match status" value="1"/>
</dbReference>
<dbReference type="HOGENOM" id="CLU_1596387_0_0_1"/>
<evidence type="ECO:0000256" key="2">
    <source>
        <dbReference type="ARBA" id="ARBA00022729"/>
    </source>
</evidence>
<evidence type="ECO:0000256" key="4">
    <source>
        <dbReference type="ARBA" id="ARBA00023157"/>
    </source>
</evidence>
<evidence type="ECO:0000256" key="3">
    <source>
        <dbReference type="ARBA" id="ARBA00023136"/>
    </source>
</evidence>
<dbReference type="AlphaFoldDB" id="T1GJK8"/>
<dbReference type="Proteomes" id="UP000015102">
    <property type="component" value="Unassembled WGS sequence"/>
</dbReference>
<evidence type="ECO:0000259" key="8">
    <source>
        <dbReference type="PROSITE" id="PS51551"/>
    </source>
</evidence>
<comment type="subcellular location">
    <subcellularLocation>
        <location evidence="1">Membrane</location>
    </subcellularLocation>
</comment>
<feature type="region of interest" description="Disordered" evidence="7">
    <location>
        <begin position="126"/>
        <end position="167"/>
    </location>
</feature>
<dbReference type="GO" id="GO:0046875">
    <property type="term" value="F:ephrin receptor binding"/>
    <property type="evidence" value="ECO:0007669"/>
    <property type="project" value="TreeGrafter"/>
</dbReference>
<dbReference type="PROSITE" id="PS51551">
    <property type="entry name" value="EPHRIN_RBD_2"/>
    <property type="match status" value="1"/>
</dbReference>
<evidence type="ECO:0000313" key="9">
    <source>
        <dbReference type="EnsemblMetazoa" id="MESCA003657-PA"/>
    </source>
</evidence>
<evidence type="ECO:0000313" key="10">
    <source>
        <dbReference type="Proteomes" id="UP000015102"/>
    </source>
</evidence>
<dbReference type="InterPro" id="IPR008972">
    <property type="entry name" value="Cupredoxin"/>
</dbReference>
<accession>T1GJK8</accession>
<evidence type="ECO:0000256" key="7">
    <source>
        <dbReference type="SAM" id="MobiDB-lite"/>
    </source>
</evidence>
<comment type="similarity">
    <text evidence="6">Belongs to the ephrin family.</text>
</comment>
<keyword evidence="5" id="KW-0325">Glycoprotein</keyword>
<keyword evidence="3" id="KW-0472">Membrane</keyword>
<protein>
    <recommendedName>
        <fullName evidence="8">Ephrin RBD domain-containing protein</fullName>
    </recommendedName>
</protein>
<keyword evidence="4" id="KW-1015">Disulfide bond</keyword>
<dbReference type="EnsemblMetazoa" id="MESCA003657-RA">
    <property type="protein sequence ID" value="MESCA003657-PA"/>
    <property type="gene ID" value="MESCA003657"/>
</dbReference>
<dbReference type="GO" id="GO:0005886">
    <property type="term" value="C:plasma membrane"/>
    <property type="evidence" value="ECO:0007669"/>
    <property type="project" value="TreeGrafter"/>
</dbReference>
<dbReference type="Pfam" id="PF00812">
    <property type="entry name" value="Ephrin"/>
    <property type="match status" value="1"/>
</dbReference>
<reference evidence="9" key="2">
    <citation type="submission" date="2015-06" db="UniProtKB">
        <authorList>
            <consortium name="EnsemblMetazoa"/>
        </authorList>
    </citation>
    <scope>IDENTIFICATION</scope>
</reference>
<sequence>MFFTITFRPFTPQPGGLEFLPGNDYYFISTSSKDDLYRRIGGRCSTNNMKVVFKVCCAQEESNHLNYTTTITSPTKLEHDESLNKANRIETDKHQHSSQSINTNISNVLRSTVSWSTPVISSTIPVRPNHYHPPFLSSPNPSYEQKEKTSVYPNKPTKKISEKNQPQ</sequence>
<evidence type="ECO:0000256" key="1">
    <source>
        <dbReference type="ARBA" id="ARBA00004370"/>
    </source>
</evidence>
<proteinExistence type="inferred from homology"/>
<dbReference type="GO" id="GO:0007411">
    <property type="term" value="P:axon guidance"/>
    <property type="evidence" value="ECO:0007669"/>
    <property type="project" value="TreeGrafter"/>
</dbReference>